<feature type="transmembrane region" description="Helical" evidence="6">
    <location>
        <begin position="46"/>
        <end position="66"/>
    </location>
</feature>
<evidence type="ECO:0000313" key="7">
    <source>
        <dbReference type="EMBL" id="KAF0294327.1"/>
    </source>
</evidence>
<dbReference type="PANTHER" id="PTHR23506:SF23">
    <property type="entry name" value="GH10249P"/>
    <property type="match status" value="1"/>
</dbReference>
<keyword evidence="5 6" id="KW-0472">Membrane</keyword>
<proteinExistence type="predicted"/>
<evidence type="ECO:0000256" key="3">
    <source>
        <dbReference type="ARBA" id="ARBA00022692"/>
    </source>
</evidence>
<accession>A0A6A4VD83</accession>
<dbReference type="GO" id="GO:0022857">
    <property type="term" value="F:transmembrane transporter activity"/>
    <property type="evidence" value="ECO:0007669"/>
    <property type="project" value="InterPro"/>
</dbReference>
<dbReference type="InterPro" id="IPR011701">
    <property type="entry name" value="MFS"/>
</dbReference>
<dbReference type="GO" id="GO:0016020">
    <property type="term" value="C:membrane"/>
    <property type="evidence" value="ECO:0007669"/>
    <property type="project" value="UniProtKB-SubCell"/>
</dbReference>
<dbReference type="Proteomes" id="UP000440578">
    <property type="component" value="Unassembled WGS sequence"/>
</dbReference>
<keyword evidence="3 6" id="KW-0812">Transmembrane</keyword>
<dbReference type="PANTHER" id="PTHR23506">
    <property type="entry name" value="GH10249P"/>
    <property type="match status" value="1"/>
</dbReference>
<organism evidence="7 8">
    <name type="scientific">Amphibalanus amphitrite</name>
    <name type="common">Striped barnacle</name>
    <name type="synonym">Balanus amphitrite</name>
    <dbReference type="NCBI Taxonomy" id="1232801"/>
    <lineage>
        <taxon>Eukaryota</taxon>
        <taxon>Metazoa</taxon>
        <taxon>Ecdysozoa</taxon>
        <taxon>Arthropoda</taxon>
        <taxon>Crustacea</taxon>
        <taxon>Multicrustacea</taxon>
        <taxon>Cirripedia</taxon>
        <taxon>Thoracica</taxon>
        <taxon>Thoracicalcarea</taxon>
        <taxon>Balanomorpha</taxon>
        <taxon>Balanoidea</taxon>
        <taxon>Balanidae</taxon>
        <taxon>Amphibalaninae</taxon>
        <taxon>Amphibalanus</taxon>
    </lineage>
</organism>
<feature type="transmembrane region" description="Helical" evidence="6">
    <location>
        <begin position="147"/>
        <end position="169"/>
    </location>
</feature>
<keyword evidence="4 6" id="KW-1133">Transmembrane helix</keyword>
<comment type="caution">
    <text evidence="7">The sequence shown here is derived from an EMBL/GenBank/DDBJ whole genome shotgun (WGS) entry which is preliminary data.</text>
</comment>
<comment type="subcellular location">
    <subcellularLocation>
        <location evidence="1">Membrane</location>
        <topology evidence="1">Multi-pass membrane protein</topology>
    </subcellularLocation>
</comment>
<evidence type="ECO:0000256" key="1">
    <source>
        <dbReference type="ARBA" id="ARBA00004141"/>
    </source>
</evidence>
<dbReference type="SUPFAM" id="SSF103473">
    <property type="entry name" value="MFS general substrate transporter"/>
    <property type="match status" value="1"/>
</dbReference>
<protein>
    <submittedName>
        <fullName evidence="7">MFS-type transporter SLC18B1</fullName>
    </submittedName>
</protein>
<dbReference type="InterPro" id="IPR036259">
    <property type="entry name" value="MFS_trans_sf"/>
</dbReference>
<evidence type="ECO:0000256" key="4">
    <source>
        <dbReference type="ARBA" id="ARBA00022989"/>
    </source>
</evidence>
<keyword evidence="2" id="KW-0813">Transport</keyword>
<feature type="transmembrane region" description="Helical" evidence="6">
    <location>
        <begin position="21"/>
        <end position="40"/>
    </location>
</feature>
<dbReference type="Pfam" id="PF07690">
    <property type="entry name" value="MFS_1"/>
    <property type="match status" value="1"/>
</dbReference>
<dbReference type="EMBL" id="VIIS01001693">
    <property type="protein sequence ID" value="KAF0294327.1"/>
    <property type="molecule type" value="Genomic_DNA"/>
</dbReference>
<gene>
    <name evidence="7" type="primary">Slc18b1_2</name>
    <name evidence="7" type="ORF">FJT64_007963</name>
</gene>
<evidence type="ECO:0000313" key="8">
    <source>
        <dbReference type="Proteomes" id="UP000440578"/>
    </source>
</evidence>
<dbReference type="Gene3D" id="1.20.1250.20">
    <property type="entry name" value="MFS general substrate transporter like domains"/>
    <property type="match status" value="1"/>
</dbReference>
<evidence type="ECO:0000256" key="6">
    <source>
        <dbReference type="SAM" id="Phobius"/>
    </source>
</evidence>
<evidence type="ECO:0000256" key="5">
    <source>
        <dbReference type="ARBA" id="ARBA00023136"/>
    </source>
</evidence>
<dbReference type="AlphaFoldDB" id="A0A6A4VD83"/>
<evidence type="ECO:0000256" key="2">
    <source>
        <dbReference type="ARBA" id="ARBA00022448"/>
    </source>
</evidence>
<sequence>MHKRHPPSPGAQRCPSPLPGLYLFVSTSLYVVANFFWGWLAERSRLPFALIAPCLLFSSLGLLLLAPSPLLGLEPSKWLLGLGLSVEEVFFGGAFTPCYKVMLDASIARGLDDSLTTQAFVSSMLQTMYTMGVAVGPVSGGALIDAYGFPVMTTVLAFITMVVGLLVTVKAFVRHGCCRDAALAASNNCAPWKRRWNYESIGVKS</sequence>
<dbReference type="OrthoDB" id="446368at2759"/>
<name>A0A6A4VD83_AMPAM</name>
<reference evidence="7 8" key="1">
    <citation type="submission" date="2019-07" db="EMBL/GenBank/DDBJ databases">
        <title>Draft genome assembly of a fouling barnacle, Amphibalanus amphitrite (Darwin, 1854): The first reference genome for Thecostraca.</title>
        <authorList>
            <person name="Kim W."/>
        </authorList>
    </citation>
    <scope>NUCLEOTIDE SEQUENCE [LARGE SCALE GENOMIC DNA]</scope>
    <source>
        <strain evidence="7">SNU_AA5</strain>
        <tissue evidence="7">Soma without cirri and trophi</tissue>
    </source>
</reference>
<keyword evidence="8" id="KW-1185">Reference proteome</keyword>
<dbReference type="InterPro" id="IPR050930">
    <property type="entry name" value="MFS_Vesicular_Transporter"/>
</dbReference>